<evidence type="ECO:0000256" key="2">
    <source>
        <dbReference type="ARBA" id="ARBA00009533"/>
    </source>
</evidence>
<organism evidence="8 9">
    <name type="scientific">Aureibacter tunicatorum</name>
    <dbReference type="NCBI Taxonomy" id="866807"/>
    <lineage>
        <taxon>Bacteria</taxon>
        <taxon>Pseudomonadati</taxon>
        <taxon>Bacteroidota</taxon>
        <taxon>Cytophagia</taxon>
        <taxon>Cytophagales</taxon>
        <taxon>Persicobacteraceae</taxon>
        <taxon>Aureibacter</taxon>
    </lineage>
</organism>
<reference evidence="8" key="1">
    <citation type="submission" date="2023-07" db="EMBL/GenBank/DDBJ databases">
        <title>Genomic Encyclopedia of Type Strains, Phase IV (KMG-IV): sequencing the most valuable type-strain genomes for metagenomic binning, comparative biology and taxonomic classification.</title>
        <authorList>
            <person name="Goeker M."/>
        </authorList>
    </citation>
    <scope>NUCLEOTIDE SEQUENCE</scope>
    <source>
        <strain evidence="8">DSM 26174</strain>
    </source>
</reference>
<evidence type="ECO:0000313" key="9">
    <source>
        <dbReference type="Proteomes" id="UP001185092"/>
    </source>
</evidence>
<dbReference type="EMBL" id="JAVDQD010000001">
    <property type="protein sequence ID" value="MDR6238198.1"/>
    <property type="molecule type" value="Genomic_DNA"/>
</dbReference>
<dbReference type="Gene3D" id="3.40.640.10">
    <property type="entry name" value="Type I PLP-dependent aspartate aminotransferase-like (Major domain)"/>
    <property type="match status" value="1"/>
</dbReference>
<dbReference type="AlphaFoldDB" id="A0AAE4BRS4"/>
<dbReference type="PANTHER" id="PTHR45677">
    <property type="entry name" value="GLUTAMATE DECARBOXYLASE-RELATED"/>
    <property type="match status" value="1"/>
</dbReference>
<feature type="modified residue" description="N6-(pyridoxal phosphate)lysine" evidence="6">
    <location>
        <position position="327"/>
    </location>
</feature>
<dbReference type="InterPro" id="IPR015424">
    <property type="entry name" value="PyrdxlP-dep_Trfase"/>
</dbReference>
<comment type="caution">
    <text evidence="8">The sequence shown here is derived from an EMBL/GenBank/DDBJ whole genome shotgun (WGS) entry which is preliminary data.</text>
</comment>
<dbReference type="Proteomes" id="UP001185092">
    <property type="component" value="Unassembled WGS sequence"/>
</dbReference>
<evidence type="ECO:0000313" key="8">
    <source>
        <dbReference type="EMBL" id="MDR6238198.1"/>
    </source>
</evidence>
<comment type="cofactor">
    <cofactor evidence="1 6 7">
        <name>pyridoxal 5'-phosphate</name>
        <dbReference type="ChEBI" id="CHEBI:597326"/>
    </cofactor>
</comment>
<protein>
    <submittedName>
        <fullName evidence="8">L-2,4-diaminobutyrate decarboxylase</fullName>
        <ecNumber evidence="8">4.1.1.86</ecNumber>
    </submittedName>
</protein>
<sequence length="509" mass="57820">MEISDYADTDAVNLEYQNKTFHYRERKEYIEMFDPEEFKDNVGLVVSKLSKYLSDKSIRGINLYEPETLMKKIEAMTILENPEGTKEKLSEIVDLYIKTAIQVHSPGYMGRQFSGVYPLAGVMDFVSSVLSQPASFYEAGQLPIAIEKVMAHEFNKFIGYTGDFEFVTTTGGSLANMTALLAARNHRYPNVWDKGLDGLEGLKPAIAVSESIHYSISRAAGIIGIGENQIVKIPLNERKQICIGKVESTIIEARQRGLDVFCLVGAAGSTSVGAFDNIEELAEIAEKLDLWLHIDAAHGGSVLVSDDHRHKVKGIEKADSFVWDAHKMMFVPAMCTFLFYKKKEYAKGAFRQEASYVFDPNDNIYAMHDSASKNFECTKRPMILHFWTLWAIYGKSIFSDKLEYLFQMTQSAFWVLKDSMDFEAIHEPEANIICFRYKPQNYREDMHDFQLQIRNGIREGGKFFISKVDIDGATALRVVFMNHDINISHFNALLNEIRILGQKILNTKN</sequence>
<accession>A0AAE4BRS4</accession>
<keyword evidence="4 6" id="KW-0663">Pyridoxal phosphate</keyword>
<dbReference type="InterPro" id="IPR002129">
    <property type="entry name" value="PyrdxlP-dep_de-COase"/>
</dbReference>
<comment type="similarity">
    <text evidence="2 7">Belongs to the group II decarboxylase family.</text>
</comment>
<dbReference type="GO" id="GO:0030170">
    <property type="term" value="F:pyridoxal phosphate binding"/>
    <property type="evidence" value="ECO:0007669"/>
    <property type="project" value="InterPro"/>
</dbReference>
<dbReference type="SUPFAM" id="SSF53383">
    <property type="entry name" value="PLP-dependent transferases"/>
    <property type="match status" value="1"/>
</dbReference>
<evidence type="ECO:0000256" key="3">
    <source>
        <dbReference type="ARBA" id="ARBA00022793"/>
    </source>
</evidence>
<dbReference type="Pfam" id="PF00282">
    <property type="entry name" value="Pyridoxal_deC"/>
    <property type="match status" value="1"/>
</dbReference>
<name>A0AAE4BRS4_9BACT</name>
<dbReference type="Gene3D" id="3.90.1150.170">
    <property type="match status" value="1"/>
</dbReference>
<dbReference type="RefSeq" id="WP_309937669.1">
    <property type="nucleotide sequence ID" value="NZ_AP025305.1"/>
</dbReference>
<dbReference type="InterPro" id="IPR015421">
    <property type="entry name" value="PyrdxlP-dep_Trfase_major"/>
</dbReference>
<keyword evidence="5 7" id="KW-0456">Lyase</keyword>
<keyword evidence="3" id="KW-0210">Decarboxylase</keyword>
<dbReference type="EC" id="4.1.1.86" evidence="8"/>
<evidence type="ECO:0000256" key="5">
    <source>
        <dbReference type="ARBA" id="ARBA00023239"/>
    </source>
</evidence>
<evidence type="ECO:0000256" key="1">
    <source>
        <dbReference type="ARBA" id="ARBA00001933"/>
    </source>
</evidence>
<dbReference type="GO" id="GO:0033983">
    <property type="term" value="F:diaminobutyrate decarboxylase activity"/>
    <property type="evidence" value="ECO:0007669"/>
    <property type="project" value="UniProtKB-EC"/>
</dbReference>
<gene>
    <name evidence="8" type="ORF">HNQ88_001174</name>
</gene>
<dbReference type="PANTHER" id="PTHR45677:SF8">
    <property type="entry name" value="CYSTEINE SULFINIC ACID DECARBOXYLASE"/>
    <property type="match status" value="1"/>
</dbReference>
<keyword evidence="9" id="KW-1185">Reference proteome</keyword>
<evidence type="ECO:0000256" key="4">
    <source>
        <dbReference type="ARBA" id="ARBA00022898"/>
    </source>
</evidence>
<proteinExistence type="inferred from homology"/>
<evidence type="ECO:0000256" key="6">
    <source>
        <dbReference type="PIRSR" id="PIRSR602129-50"/>
    </source>
</evidence>
<dbReference type="GO" id="GO:0005737">
    <property type="term" value="C:cytoplasm"/>
    <property type="evidence" value="ECO:0007669"/>
    <property type="project" value="TreeGrafter"/>
</dbReference>
<evidence type="ECO:0000256" key="7">
    <source>
        <dbReference type="RuleBase" id="RU000382"/>
    </source>
</evidence>
<dbReference type="GO" id="GO:0019752">
    <property type="term" value="P:carboxylic acid metabolic process"/>
    <property type="evidence" value="ECO:0007669"/>
    <property type="project" value="InterPro"/>
</dbReference>